<dbReference type="Pfam" id="PF00330">
    <property type="entry name" value="Aconitase"/>
    <property type="match status" value="1"/>
</dbReference>
<dbReference type="GO" id="GO:0046872">
    <property type="term" value="F:metal ion binding"/>
    <property type="evidence" value="ECO:0007669"/>
    <property type="project" value="UniProtKB-KW"/>
</dbReference>
<dbReference type="InterPro" id="IPR001030">
    <property type="entry name" value="Acoase/IPM_deHydtase_lsu_aba"/>
</dbReference>
<keyword evidence="3" id="KW-0411">Iron-sulfur</keyword>
<evidence type="ECO:0000259" key="4">
    <source>
        <dbReference type="Pfam" id="PF00330"/>
    </source>
</evidence>
<name>A0A368FX65_ANCCA</name>
<accession>A0A368FX65</accession>
<keyword evidence="6" id="KW-1185">Reference proteome</keyword>
<comment type="caution">
    <text evidence="5">The sequence shown here is derived from an EMBL/GenBank/DDBJ whole genome shotgun (WGS) entry which is preliminary data.</text>
</comment>
<dbReference type="AlphaFoldDB" id="A0A368FX65"/>
<dbReference type="OrthoDB" id="2279155at2759"/>
<sequence>MAYKGLLKEIPVDGTTYKYFDLTALNDSRYDELPISIRYLLEAAVRHCDGFHVLESDVETILNWKQSQKAQSEIPFKPARVILQDFTGVPAVVDLAAMRDAVQEMGADPSRINPVCPVDLVIDHSIQVDHYGEWVIVVNELFY</sequence>
<dbReference type="PANTHER" id="PTHR11670">
    <property type="entry name" value="ACONITASE/IRON-RESPONSIVE ELEMENT FAMILY MEMBER"/>
    <property type="match status" value="1"/>
</dbReference>
<organism evidence="5 6">
    <name type="scientific">Ancylostoma caninum</name>
    <name type="common">Dog hookworm</name>
    <dbReference type="NCBI Taxonomy" id="29170"/>
    <lineage>
        <taxon>Eukaryota</taxon>
        <taxon>Metazoa</taxon>
        <taxon>Ecdysozoa</taxon>
        <taxon>Nematoda</taxon>
        <taxon>Chromadorea</taxon>
        <taxon>Rhabditida</taxon>
        <taxon>Rhabditina</taxon>
        <taxon>Rhabditomorpha</taxon>
        <taxon>Strongyloidea</taxon>
        <taxon>Ancylostomatidae</taxon>
        <taxon>Ancylostomatinae</taxon>
        <taxon>Ancylostoma</taxon>
    </lineage>
</organism>
<evidence type="ECO:0000256" key="2">
    <source>
        <dbReference type="ARBA" id="ARBA00023004"/>
    </source>
</evidence>
<dbReference type="InterPro" id="IPR015931">
    <property type="entry name" value="Acnase/IPM_dHydase_lsu_aba_1/3"/>
</dbReference>
<dbReference type="EMBL" id="JOJR01000668">
    <property type="protein sequence ID" value="RCN35390.1"/>
    <property type="molecule type" value="Genomic_DNA"/>
</dbReference>
<protein>
    <recommendedName>
        <fullName evidence="4">Aconitase/3-isopropylmalate dehydratase large subunit alpha/beta/alpha domain-containing protein</fullName>
    </recommendedName>
</protein>
<dbReference type="SUPFAM" id="SSF53732">
    <property type="entry name" value="Aconitase iron-sulfur domain"/>
    <property type="match status" value="1"/>
</dbReference>
<evidence type="ECO:0000313" key="6">
    <source>
        <dbReference type="Proteomes" id="UP000252519"/>
    </source>
</evidence>
<evidence type="ECO:0000256" key="3">
    <source>
        <dbReference type="ARBA" id="ARBA00023014"/>
    </source>
</evidence>
<dbReference type="InterPro" id="IPR006249">
    <property type="entry name" value="Aconitase/IRP2"/>
</dbReference>
<dbReference type="Gene3D" id="3.30.499.10">
    <property type="entry name" value="Aconitase, domain 3"/>
    <property type="match status" value="1"/>
</dbReference>
<evidence type="ECO:0000256" key="1">
    <source>
        <dbReference type="ARBA" id="ARBA00022723"/>
    </source>
</evidence>
<dbReference type="Proteomes" id="UP000252519">
    <property type="component" value="Unassembled WGS sequence"/>
</dbReference>
<feature type="domain" description="Aconitase/3-isopropylmalate dehydratase large subunit alpha/beta/alpha" evidence="4">
    <location>
        <begin position="64"/>
        <end position="129"/>
    </location>
</feature>
<gene>
    <name evidence="5" type="ORF">ANCCAN_18741</name>
</gene>
<keyword evidence="1" id="KW-0479">Metal-binding</keyword>
<evidence type="ECO:0000313" key="5">
    <source>
        <dbReference type="EMBL" id="RCN35390.1"/>
    </source>
</evidence>
<dbReference type="STRING" id="29170.A0A368FX65"/>
<dbReference type="GO" id="GO:0051536">
    <property type="term" value="F:iron-sulfur cluster binding"/>
    <property type="evidence" value="ECO:0007669"/>
    <property type="project" value="UniProtKB-KW"/>
</dbReference>
<proteinExistence type="predicted"/>
<reference evidence="5 6" key="1">
    <citation type="submission" date="2014-10" db="EMBL/GenBank/DDBJ databases">
        <title>Draft genome of the hookworm Ancylostoma caninum.</title>
        <authorList>
            <person name="Mitreva M."/>
        </authorList>
    </citation>
    <scope>NUCLEOTIDE SEQUENCE [LARGE SCALE GENOMIC DNA]</scope>
    <source>
        <strain evidence="5 6">Baltimore</strain>
    </source>
</reference>
<keyword evidence="2" id="KW-0408">Iron</keyword>
<dbReference type="InterPro" id="IPR036008">
    <property type="entry name" value="Aconitase_4Fe-4S_dom"/>
</dbReference>